<name>A0A5C2RW33_9APHY</name>
<dbReference type="AlphaFoldDB" id="A0A5C2RW33"/>
<reference evidence="1" key="1">
    <citation type="journal article" date="2018" name="Genome Biol. Evol.">
        <title>Genomics and development of Lentinus tigrinus, a white-rot wood-decaying mushroom with dimorphic fruiting bodies.</title>
        <authorList>
            <person name="Wu B."/>
            <person name="Xu Z."/>
            <person name="Knudson A."/>
            <person name="Carlson A."/>
            <person name="Chen N."/>
            <person name="Kovaka S."/>
            <person name="LaButti K."/>
            <person name="Lipzen A."/>
            <person name="Pennachio C."/>
            <person name="Riley R."/>
            <person name="Schakwitz W."/>
            <person name="Umezawa K."/>
            <person name="Ohm R.A."/>
            <person name="Grigoriev I.V."/>
            <person name="Nagy L.G."/>
            <person name="Gibbons J."/>
            <person name="Hibbett D."/>
        </authorList>
    </citation>
    <scope>NUCLEOTIDE SEQUENCE [LARGE SCALE GENOMIC DNA]</scope>
    <source>
        <strain evidence="1">ALCF2SS1-6</strain>
    </source>
</reference>
<organism evidence="1 2">
    <name type="scientific">Lentinus tigrinus ALCF2SS1-6</name>
    <dbReference type="NCBI Taxonomy" id="1328759"/>
    <lineage>
        <taxon>Eukaryota</taxon>
        <taxon>Fungi</taxon>
        <taxon>Dikarya</taxon>
        <taxon>Basidiomycota</taxon>
        <taxon>Agaricomycotina</taxon>
        <taxon>Agaricomycetes</taxon>
        <taxon>Polyporales</taxon>
        <taxon>Polyporaceae</taxon>
        <taxon>Lentinus</taxon>
    </lineage>
</organism>
<keyword evidence="2" id="KW-1185">Reference proteome</keyword>
<proteinExistence type="predicted"/>
<accession>A0A5C2RW33</accession>
<sequence>MLVWRRRACSHSVRTYSTPSLRTSAETLHNIMPIQHSSPVTGRRRLKRVFTSARSLFTTPIIQSEGKLLARTMRTSPHLRILLRSLCIIAERRHTDDSHLDWLHLVPPHTLHRLEYACV</sequence>
<dbReference type="OrthoDB" id="2742110at2759"/>
<evidence type="ECO:0000313" key="2">
    <source>
        <dbReference type="Proteomes" id="UP000313359"/>
    </source>
</evidence>
<dbReference type="Proteomes" id="UP000313359">
    <property type="component" value="Unassembled WGS sequence"/>
</dbReference>
<evidence type="ECO:0000313" key="1">
    <source>
        <dbReference type="EMBL" id="RPD54506.1"/>
    </source>
</evidence>
<gene>
    <name evidence="1" type="ORF">L227DRAFT_348365</name>
</gene>
<protein>
    <submittedName>
        <fullName evidence="1">Uncharacterized protein</fullName>
    </submittedName>
</protein>
<dbReference type="EMBL" id="ML122305">
    <property type="protein sequence ID" value="RPD54506.1"/>
    <property type="molecule type" value="Genomic_DNA"/>
</dbReference>